<sequence>MGDFNAKVGDERVADVGPSGIGIVKSMGDEKGEGLGMGVIKPHKKFTSTEAVARKNSTIDKGSEVDQGRGPMTDGDES</sequence>
<evidence type="ECO:0000256" key="1">
    <source>
        <dbReference type="SAM" id="MobiDB-lite"/>
    </source>
</evidence>
<organism evidence="2 3">
    <name type="scientific">Plakobranchus ocellatus</name>
    <dbReference type="NCBI Taxonomy" id="259542"/>
    <lineage>
        <taxon>Eukaryota</taxon>
        <taxon>Metazoa</taxon>
        <taxon>Spiralia</taxon>
        <taxon>Lophotrochozoa</taxon>
        <taxon>Mollusca</taxon>
        <taxon>Gastropoda</taxon>
        <taxon>Heterobranchia</taxon>
        <taxon>Euthyneura</taxon>
        <taxon>Panpulmonata</taxon>
        <taxon>Sacoglossa</taxon>
        <taxon>Placobranchoidea</taxon>
        <taxon>Plakobranchidae</taxon>
        <taxon>Plakobranchus</taxon>
    </lineage>
</organism>
<feature type="compositionally biased region" description="Basic and acidic residues" evidence="1">
    <location>
        <begin position="57"/>
        <end position="67"/>
    </location>
</feature>
<comment type="caution">
    <text evidence="2">The sequence shown here is derived from an EMBL/GenBank/DDBJ whole genome shotgun (WGS) entry which is preliminary data.</text>
</comment>
<feature type="region of interest" description="Disordered" evidence="1">
    <location>
        <begin position="1"/>
        <end position="78"/>
    </location>
</feature>
<protein>
    <submittedName>
        <fullName evidence="2">Uncharacterized protein</fullName>
    </submittedName>
</protein>
<gene>
    <name evidence="2" type="ORF">PoB_004124300</name>
</gene>
<reference evidence="2 3" key="1">
    <citation type="journal article" date="2021" name="Elife">
        <title>Chloroplast acquisition without the gene transfer in kleptoplastic sea slugs, Plakobranchus ocellatus.</title>
        <authorList>
            <person name="Maeda T."/>
            <person name="Takahashi S."/>
            <person name="Yoshida T."/>
            <person name="Shimamura S."/>
            <person name="Takaki Y."/>
            <person name="Nagai Y."/>
            <person name="Toyoda A."/>
            <person name="Suzuki Y."/>
            <person name="Arimoto A."/>
            <person name="Ishii H."/>
            <person name="Satoh N."/>
            <person name="Nishiyama T."/>
            <person name="Hasebe M."/>
            <person name="Maruyama T."/>
            <person name="Minagawa J."/>
            <person name="Obokata J."/>
            <person name="Shigenobu S."/>
        </authorList>
    </citation>
    <scope>NUCLEOTIDE SEQUENCE [LARGE SCALE GENOMIC DNA]</scope>
</reference>
<dbReference type="Proteomes" id="UP000735302">
    <property type="component" value="Unassembled WGS sequence"/>
</dbReference>
<evidence type="ECO:0000313" key="3">
    <source>
        <dbReference type="Proteomes" id="UP000735302"/>
    </source>
</evidence>
<dbReference type="AlphaFoldDB" id="A0AAV4B578"/>
<dbReference type="EMBL" id="BLXT01004580">
    <property type="protein sequence ID" value="GFO14738.1"/>
    <property type="molecule type" value="Genomic_DNA"/>
</dbReference>
<evidence type="ECO:0000313" key="2">
    <source>
        <dbReference type="EMBL" id="GFO14738.1"/>
    </source>
</evidence>
<proteinExistence type="predicted"/>
<keyword evidence="3" id="KW-1185">Reference proteome</keyword>
<name>A0AAV4B578_9GAST</name>
<accession>A0AAV4B578</accession>